<dbReference type="PANTHER" id="PTHR23113:SF366">
    <property type="entry name" value="RAS GUANINE NUCLEOTIDE EXCHANGE FACTOR R"/>
    <property type="match status" value="1"/>
</dbReference>
<accession>A0AAW2ZHE7</accession>
<evidence type="ECO:0000256" key="3">
    <source>
        <dbReference type="SAM" id="MobiDB-lite"/>
    </source>
</evidence>
<evidence type="ECO:0000313" key="7">
    <source>
        <dbReference type="Proteomes" id="UP001431209"/>
    </source>
</evidence>
<dbReference type="InterPro" id="IPR006594">
    <property type="entry name" value="LisH"/>
</dbReference>
<dbReference type="PROSITE" id="PS50009">
    <property type="entry name" value="RASGEF_CAT"/>
    <property type="match status" value="1"/>
</dbReference>
<dbReference type="AlphaFoldDB" id="A0AAW2ZHE7"/>
<dbReference type="InterPro" id="IPR001895">
    <property type="entry name" value="RASGEF_cat_dom"/>
</dbReference>
<evidence type="ECO:0000256" key="1">
    <source>
        <dbReference type="ARBA" id="ARBA00022658"/>
    </source>
</evidence>
<evidence type="ECO:0000259" key="4">
    <source>
        <dbReference type="PROSITE" id="PS50009"/>
    </source>
</evidence>
<organism evidence="6 7">
    <name type="scientific">Acrasis kona</name>
    <dbReference type="NCBI Taxonomy" id="1008807"/>
    <lineage>
        <taxon>Eukaryota</taxon>
        <taxon>Discoba</taxon>
        <taxon>Heterolobosea</taxon>
        <taxon>Tetramitia</taxon>
        <taxon>Eutetramitia</taxon>
        <taxon>Acrasidae</taxon>
        <taxon>Acrasis</taxon>
    </lineage>
</organism>
<dbReference type="Pfam" id="PF00617">
    <property type="entry name" value="RasGEF"/>
    <property type="match status" value="1"/>
</dbReference>
<dbReference type="PROSITE" id="PS50896">
    <property type="entry name" value="LISH"/>
    <property type="match status" value="1"/>
</dbReference>
<dbReference type="SMART" id="SM00229">
    <property type="entry name" value="RasGEFN"/>
    <property type="match status" value="1"/>
</dbReference>
<keyword evidence="1 2" id="KW-0344">Guanine-nucleotide releasing factor</keyword>
<feature type="compositionally biased region" description="Basic and acidic residues" evidence="3">
    <location>
        <begin position="129"/>
        <end position="145"/>
    </location>
</feature>
<reference evidence="6 7" key="1">
    <citation type="submission" date="2024-03" db="EMBL/GenBank/DDBJ databases">
        <title>The Acrasis kona genome and developmental transcriptomes reveal deep origins of eukaryotic multicellular pathways.</title>
        <authorList>
            <person name="Sheikh S."/>
            <person name="Fu C.-J."/>
            <person name="Brown M.W."/>
            <person name="Baldauf S.L."/>
        </authorList>
    </citation>
    <scope>NUCLEOTIDE SEQUENCE [LARGE SCALE GENOMIC DNA]</scope>
    <source>
        <strain evidence="6 7">ATCC MYA-3509</strain>
    </source>
</reference>
<dbReference type="InterPro" id="IPR023578">
    <property type="entry name" value="Ras_GEF_dom_sf"/>
</dbReference>
<dbReference type="SUPFAM" id="SSF48366">
    <property type="entry name" value="Ras GEF"/>
    <property type="match status" value="1"/>
</dbReference>
<evidence type="ECO:0000259" key="5">
    <source>
        <dbReference type="PROSITE" id="PS50212"/>
    </source>
</evidence>
<name>A0AAW2ZHE7_9EUKA</name>
<dbReference type="InterPro" id="IPR008937">
    <property type="entry name" value="Ras-like_GEF"/>
</dbReference>
<dbReference type="PANTHER" id="PTHR23113">
    <property type="entry name" value="GUANINE NUCLEOTIDE EXCHANGE FACTOR"/>
    <property type="match status" value="1"/>
</dbReference>
<feature type="domain" description="Ras-GEF" evidence="4">
    <location>
        <begin position="558"/>
        <end position="799"/>
    </location>
</feature>
<dbReference type="SMART" id="SM00147">
    <property type="entry name" value="RasGEF"/>
    <property type="match status" value="1"/>
</dbReference>
<gene>
    <name evidence="6" type="ORF">AKO1_003857</name>
</gene>
<dbReference type="CDD" id="cd06224">
    <property type="entry name" value="REM"/>
    <property type="match status" value="1"/>
</dbReference>
<dbReference type="EMBL" id="JAOPGA020001475">
    <property type="protein sequence ID" value="KAL0488773.1"/>
    <property type="molecule type" value="Genomic_DNA"/>
</dbReference>
<feature type="compositionally biased region" description="Polar residues" evidence="3">
    <location>
        <begin position="148"/>
        <end position="163"/>
    </location>
</feature>
<dbReference type="InterPro" id="IPR000651">
    <property type="entry name" value="Ras-like_Gua-exchang_fac_N"/>
</dbReference>
<dbReference type="Gene3D" id="1.20.870.10">
    <property type="entry name" value="Son of sevenless (SoS) protein Chain: S domain 1"/>
    <property type="match status" value="1"/>
</dbReference>
<dbReference type="Pfam" id="PF00618">
    <property type="entry name" value="RasGEF_N"/>
    <property type="match status" value="1"/>
</dbReference>
<evidence type="ECO:0000256" key="2">
    <source>
        <dbReference type="PROSITE-ProRule" id="PRU00168"/>
    </source>
</evidence>
<comment type="caution">
    <text evidence="6">The sequence shown here is derived from an EMBL/GenBank/DDBJ whole genome shotgun (WGS) entry which is preliminary data.</text>
</comment>
<dbReference type="Proteomes" id="UP001431209">
    <property type="component" value="Unassembled WGS sequence"/>
</dbReference>
<dbReference type="Gene3D" id="1.10.840.10">
    <property type="entry name" value="Ras guanine-nucleotide exchange factors catalytic domain"/>
    <property type="match status" value="1"/>
</dbReference>
<dbReference type="PROSITE" id="PS50212">
    <property type="entry name" value="RASGEF_NTER"/>
    <property type="match status" value="1"/>
</dbReference>
<sequence>VEPFKIPLPIPPNSKLFQRHQKKLVQNEPTNEAHSVNKMTEPIMLQFLKDPKGIKTPIHRVSRLDENEYSERSLEEPNAVPYNAYNLRYNSMGYVYEDVWNVEEARPLIAKVLLFQDYKLLEKKKHERERKLAKQQEQQDKKDAEVAQNDTQRQNGASATSEVAQRVLEKKAQDEKEKIEELALDLEDKIGPGDIERSTWSTRVQEKYPVVKEIKERVYPLWRAVSFGHTFDVGRKDVKDKTTHELLVNIILQHMEFERLKRTKKALEEESKIPYQYIDVDESLLHALCKEAIKKSENFFDLTIADKMPPKLLQRRKKEFSKEMDEMLADFGLEEEGMFGQSNKLLGDVNIYTELMSGEQNSIIQTDPVKKKEHFIAGSLNVIVDRLTSSVNLILQQNNANTNSGVNVDDQSARDFIKAFLTTYMSFTTPDMLLTKLIQQFNVPKGTLPDLEYATKKKTIQNSVLHVIKLWLTDHFSHFDNKLLSNLINFLDEQAELEGNIKQTVVALKQLIQKKKESRNNALDNQSQDHINNLRQFNMQEKALVKLFSPNLSIHDIDEEEIARQMTLIESDMFRAIEPQELLNLAWDKVKLRNRAPNLIRIINHQQQIGTWVASLICEGMIPYDRKHQFKRMILLCEHLKRMNNFNSLKSVLDGLDNPAVTRLKVSRDMISDTHKNIWSTLHKMMPSNGNNKQYRDLVSSILKSSSDTPVIPYLRYHLKDLEYIEENNKGNERINNVDLINWAKRELCNDVIAEIQKAQSRRYNFVPVHQIQQLIKTMRERRESNDALKNLSYEREPGTVISSPTLLLDRKL</sequence>
<keyword evidence="7" id="KW-1185">Reference proteome</keyword>
<dbReference type="GO" id="GO:0005886">
    <property type="term" value="C:plasma membrane"/>
    <property type="evidence" value="ECO:0007669"/>
    <property type="project" value="TreeGrafter"/>
</dbReference>
<feature type="region of interest" description="Disordered" evidence="3">
    <location>
        <begin position="129"/>
        <end position="163"/>
    </location>
</feature>
<dbReference type="InterPro" id="IPR036964">
    <property type="entry name" value="RASGEF_cat_dom_sf"/>
</dbReference>
<protein>
    <submittedName>
        <fullName evidence="6">Ras guanine nucleotide exchange factor A</fullName>
    </submittedName>
</protein>
<dbReference type="GO" id="GO:0005085">
    <property type="term" value="F:guanyl-nucleotide exchange factor activity"/>
    <property type="evidence" value="ECO:0007669"/>
    <property type="project" value="UniProtKB-KW"/>
</dbReference>
<proteinExistence type="predicted"/>
<feature type="non-terminal residue" evidence="6">
    <location>
        <position position="1"/>
    </location>
</feature>
<evidence type="ECO:0000313" key="6">
    <source>
        <dbReference type="EMBL" id="KAL0488773.1"/>
    </source>
</evidence>
<feature type="domain" description="N-terminal Ras-GEF" evidence="5">
    <location>
        <begin position="371"/>
        <end position="516"/>
    </location>
</feature>
<dbReference type="GO" id="GO:0007265">
    <property type="term" value="P:Ras protein signal transduction"/>
    <property type="evidence" value="ECO:0007669"/>
    <property type="project" value="TreeGrafter"/>
</dbReference>